<evidence type="ECO:0000313" key="2">
    <source>
        <dbReference type="EMBL" id="MBC9207308.1"/>
    </source>
</evidence>
<sequence>MGGMFKAPKPTVVTAAEPVAPPAATPASVATAAQTARLENQDRGRRGMAGTVATSDRGVLEAAPRAVASARKTLLGE</sequence>
<reference evidence="2 3" key="1">
    <citation type="journal article" date="2013" name="Int. J. Syst. Evol. Microbiol.">
        <title>Roseomonas aerophila sp. nov., isolated from air.</title>
        <authorList>
            <person name="Kim S.J."/>
            <person name="Weon H.Y."/>
            <person name="Ahn J.H."/>
            <person name="Hong S.B."/>
            <person name="Seok S.J."/>
            <person name="Whang K.S."/>
            <person name="Kwon S.W."/>
        </authorList>
    </citation>
    <scope>NUCLEOTIDE SEQUENCE [LARGE SCALE GENOMIC DNA]</scope>
    <source>
        <strain evidence="2 3">NBRC 108923</strain>
    </source>
</reference>
<keyword evidence="3" id="KW-1185">Reference proteome</keyword>
<comment type="caution">
    <text evidence="2">The sequence shown here is derived from an EMBL/GenBank/DDBJ whole genome shotgun (WGS) entry which is preliminary data.</text>
</comment>
<dbReference type="EMBL" id="JACTVA010000015">
    <property type="protein sequence ID" value="MBC9207308.1"/>
    <property type="molecule type" value="Genomic_DNA"/>
</dbReference>
<protein>
    <submittedName>
        <fullName evidence="2">Uncharacterized protein</fullName>
    </submittedName>
</protein>
<feature type="compositionally biased region" description="Low complexity" evidence="1">
    <location>
        <begin position="25"/>
        <end position="36"/>
    </location>
</feature>
<name>A0ABR7RLM6_9PROT</name>
<dbReference type="RefSeq" id="WP_187784474.1">
    <property type="nucleotide sequence ID" value="NZ_JACTVA010000015.1"/>
</dbReference>
<dbReference type="Proteomes" id="UP000626026">
    <property type="component" value="Unassembled WGS sequence"/>
</dbReference>
<accession>A0ABR7RLM6</accession>
<evidence type="ECO:0000256" key="1">
    <source>
        <dbReference type="SAM" id="MobiDB-lite"/>
    </source>
</evidence>
<organism evidence="2 3">
    <name type="scientific">Teichococcus aerophilus</name>
    <dbReference type="NCBI Taxonomy" id="1224513"/>
    <lineage>
        <taxon>Bacteria</taxon>
        <taxon>Pseudomonadati</taxon>
        <taxon>Pseudomonadota</taxon>
        <taxon>Alphaproteobacteria</taxon>
        <taxon>Acetobacterales</taxon>
        <taxon>Roseomonadaceae</taxon>
        <taxon>Roseomonas</taxon>
    </lineage>
</organism>
<gene>
    <name evidence="2" type="ORF">IBL26_10710</name>
</gene>
<proteinExistence type="predicted"/>
<feature type="region of interest" description="Disordered" evidence="1">
    <location>
        <begin position="18"/>
        <end position="56"/>
    </location>
</feature>
<evidence type="ECO:0000313" key="3">
    <source>
        <dbReference type="Proteomes" id="UP000626026"/>
    </source>
</evidence>